<gene>
    <name evidence="6" type="ORF">CLV43_10220</name>
</gene>
<dbReference type="SMART" id="SM00065">
    <property type="entry name" value="GAF"/>
    <property type="match status" value="1"/>
</dbReference>
<evidence type="ECO:0000256" key="1">
    <source>
        <dbReference type="ARBA" id="ARBA00022679"/>
    </source>
</evidence>
<evidence type="ECO:0000256" key="4">
    <source>
        <dbReference type="ARBA" id="ARBA00023163"/>
    </source>
</evidence>
<dbReference type="GO" id="GO:0016301">
    <property type="term" value="F:kinase activity"/>
    <property type="evidence" value="ECO:0007669"/>
    <property type="project" value="UniProtKB-KW"/>
</dbReference>
<sequence>MAEQNGSGDPVTEQLVRQLDDVTGAVERLSRTLDQDEDLDVILRRVCLQAIHAIPEADLATVTMVGDGTPKTAAVSHDHAVHLDGHQYRSGQGPCLESARTKKVVRVSVTEAHQRWPAFASSAAGSGVASFLSAPLFIDEEYHGSLNLYGEKEHGFHALDAALLELYTAAAEAALRAARRYRQSLEHIGQLKEALGSRAVIDQAKGILMAVRRVDAEVAFRLLVEQSQRENVKVRELAVRFVATAVEVGG</sequence>
<dbReference type="InterPro" id="IPR003018">
    <property type="entry name" value="GAF"/>
</dbReference>
<dbReference type="SUPFAM" id="SSF55781">
    <property type="entry name" value="GAF domain-like"/>
    <property type="match status" value="1"/>
</dbReference>
<dbReference type="AlphaFoldDB" id="A0A2T0TFM1"/>
<dbReference type="OrthoDB" id="4929862at2"/>
<dbReference type="Pfam" id="PF03861">
    <property type="entry name" value="ANTAR"/>
    <property type="match status" value="1"/>
</dbReference>
<evidence type="ECO:0000259" key="5">
    <source>
        <dbReference type="PROSITE" id="PS50921"/>
    </source>
</evidence>
<accession>A0A2T0TFM1</accession>
<dbReference type="RefSeq" id="WP_106186089.1">
    <property type="nucleotide sequence ID" value="NZ_PVTF01000002.1"/>
</dbReference>
<dbReference type="Gene3D" id="3.30.450.40">
    <property type="match status" value="1"/>
</dbReference>
<dbReference type="PIRSF" id="PIRSF036625">
    <property type="entry name" value="GAF_ANTAR"/>
    <property type="match status" value="1"/>
</dbReference>
<dbReference type="SMART" id="SM01012">
    <property type="entry name" value="ANTAR"/>
    <property type="match status" value="1"/>
</dbReference>
<evidence type="ECO:0000313" key="7">
    <source>
        <dbReference type="Proteomes" id="UP000239494"/>
    </source>
</evidence>
<dbReference type="InterPro" id="IPR012074">
    <property type="entry name" value="GAF_ANTAR"/>
</dbReference>
<keyword evidence="3" id="KW-0805">Transcription regulation</keyword>
<dbReference type="PROSITE" id="PS50921">
    <property type="entry name" value="ANTAR"/>
    <property type="match status" value="1"/>
</dbReference>
<evidence type="ECO:0000256" key="3">
    <source>
        <dbReference type="ARBA" id="ARBA00023015"/>
    </source>
</evidence>
<dbReference type="InterPro" id="IPR029016">
    <property type="entry name" value="GAF-like_dom_sf"/>
</dbReference>
<dbReference type="EMBL" id="PVTF01000002">
    <property type="protein sequence ID" value="PRY44455.1"/>
    <property type="molecule type" value="Genomic_DNA"/>
</dbReference>
<evidence type="ECO:0000313" key="6">
    <source>
        <dbReference type="EMBL" id="PRY44455.1"/>
    </source>
</evidence>
<proteinExistence type="predicted"/>
<dbReference type="InterPro" id="IPR005561">
    <property type="entry name" value="ANTAR"/>
</dbReference>
<feature type="domain" description="ANTAR" evidence="5">
    <location>
        <begin position="181"/>
        <end position="242"/>
    </location>
</feature>
<keyword evidence="1" id="KW-0808">Transferase</keyword>
<dbReference type="SUPFAM" id="SSF52172">
    <property type="entry name" value="CheY-like"/>
    <property type="match status" value="1"/>
</dbReference>
<organism evidence="6 7">
    <name type="scientific">Umezawaea tangerina</name>
    <dbReference type="NCBI Taxonomy" id="84725"/>
    <lineage>
        <taxon>Bacteria</taxon>
        <taxon>Bacillati</taxon>
        <taxon>Actinomycetota</taxon>
        <taxon>Actinomycetes</taxon>
        <taxon>Pseudonocardiales</taxon>
        <taxon>Pseudonocardiaceae</taxon>
        <taxon>Umezawaea</taxon>
    </lineage>
</organism>
<reference evidence="6 7" key="1">
    <citation type="submission" date="2018-03" db="EMBL/GenBank/DDBJ databases">
        <title>Genomic Encyclopedia of Archaeal and Bacterial Type Strains, Phase II (KMG-II): from individual species to whole genera.</title>
        <authorList>
            <person name="Goeker M."/>
        </authorList>
    </citation>
    <scope>NUCLEOTIDE SEQUENCE [LARGE SCALE GENOMIC DNA]</scope>
    <source>
        <strain evidence="6 7">DSM 44720</strain>
    </source>
</reference>
<name>A0A2T0TFM1_9PSEU</name>
<dbReference type="InterPro" id="IPR011006">
    <property type="entry name" value="CheY-like_superfamily"/>
</dbReference>
<dbReference type="Pfam" id="PF13185">
    <property type="entry name" value="GAF_2"/>
    <property type="match status" value="1"/>
</dbReference>
<comment type="caution">
    <text evidence="6">The sequence shown here is derived from an EMBL/GenBank/DDBJ whole genome shotgun (WGS) entry which is preliminary data.</text>
</comment>
<keyword evidence="2" id="KW-0418">Kinase</keyword>
<keyword evidence="4" id="KW-0804">Transcription</keyword>
<dbReference type="Proteomes" id="UP000239494">
    <property type="component" value="Unassembled WGS sequence"/>
</dbReference>
<evidence type="ECO:0000256" key="2">
    <source>
        <dbReference type="ARBA" id="ARBA00022777"/>
    </source>
</evidence>
<dbReference type="GO" id="GO:0003723">
    <property type="term" value="F:RNA binding"/>
    <property type="evidence" value="ECO:0007669"/>
    <property type="project" value="InterPro"/>
</dbReference>
<keyword evidence="7" id="KW-1185">Reference proteome</keyword>
<protein>
    <submittedName>
        <fullName evidence="6">GAF domain-containing protein</fullName>
    </submittedName>
</protein>
<dbReference type="InterPro" id="IPR036388">
    <property type="entry name" value="WH-like_DNA-bd_sf"/>
</dbReference>
<dbReference type="Gene3D" id="1.10.10.10">
    <property type="entry name" value="Winged helix-like DNA-binding domain superfamily/Winged helix DNA-binding domain"/>
    <property type="match status" value="1"/>
</dbReference>